<dbReference type="RefSeq" id="WP_163196423.1">
    <property type="nucleotide sequence ID" value="NZ_WHZV01000001.1"/>
</dbReference>
<proteinExistence type="predicted"/>
<dbReference type="Proteomes" id="UP000483293">
    <property type="component" value="Unassembled WGS sequence"/>
</dbReference>
<gene>
    <name evidence="1" type="ORF">GFD21_02975</name>
</gene>
<accession>A0A6L9SRF1</accession>
<protein>
    <recommendedName>
        <fullName evidence="3">Phage protein</fullName>
    </recommendedName>
</protein>
<keyword evidence="2" id="KW-1185">Reference proteome</keyword>
<dbReference type="EMBL" id="WHZV01000001">
    <property type="protein sequence ID" value="NEG54755.1"/>
    <property type="molecule type" value="Genomic_DNA"/>
</dbReference>
<dbReference type="InterPro" id="IPR018963">
    <property type="entry name" value="Mycophage_D29_Gp19"/>
</dbReference>
<sequence>MADEFKPFATYGDLERRWHALTGPERENATVLLEDATQIIMDTCPRWSMASERTLTAIACAMVIRKMSVGDDRLGVTNAQQTAGSFSESFTYSNPMGDLYLTKAEKSRLGGGKARAFHLDMSGGGL</sequence>
<comment type="caution">
    <text evidence="1">The sequence shown here is derived from an EMBL/GenBank/DDBJ whole genome shotgun (WGS) entry which is preliminary data.</text>
</comment>
<evidence type="ECO:0000313" key="2">
    <source>
        <dbReference type="Proteomes" id="UP000483293"/>
    </source>
</evidence>
<name>A0A6L9SRF1_9BIFI</name>
<evidence type="ECO:0008006" key="3">
    <source>
        <dbReference type="Google" id="ProtNLM"/>
    </source>
</evidence>
<reference evidence="1 2" key="1">
    <citation type="submission" date="2019-10" db="EMBL/GenBank/DDBJ databases">
        <title>Bifidobacterium from non-human primates.</title>
        <authorList>
            <person name="Modesto M."/>
        </authorList>
    </citation>
    <scope>NUCLEOTIDE SEQUENCE [LARGE SCALE GENOMIC DNA]</scope>
    <source>
        <strain evidence="1 2">SMA15</strain>
    </source>
</reference>
<organism evidence="1 2">
    <name type="scientific">Bifidobacterium platyrrhinorum</name>
    <dbReference type="NCBI Taxonomy" id="2661628"/>
    <lineage>
        <taxon>Bacteria</taxon>
        <taxon>Bacillati</taxon>
        <taxon>Actinomycetota</taxon>
        <taxon>Actinomycetes</taxon>
        <taxon>Bifidobacteriales</taxon>
        <taxon>Bifidobacteriaceae</taxon>
        <taxon>Bifidobacterium</taxon>
    </lineage>
</organism>
<dbReference type="Pfam" id="PF09355">
    <property type="entry name" value="Phage_Gp19"/>
    <property type="match status" value="1"/>
</dbReference>
<dbReference type="AlphaFoldDB" id="A0A6L9SRF1"/>
<evidence type="ECO:0000313" key="1">
    <source>
        <dbReference type="EMBL" id="NEG54755.1"/>
    </source>
</evidence>